<feature type="signal peptide" evidence="7">
    <location>
        <begin position="1"/>
        <end position="20"/>
    </location>
</feature>
<dbReference type="PROSITE" id="PS50059">
    <property type="entry name" value="FKBP_PPIASE"/>
    <property type="match status" value="1"/>
</dbReference>
<evidence type="ECO:0000256" key="7">
    <source>
        <dbReference type="SAM" id="SignalP"/>
    </source>
</evidence>
<sequence length="158" mass="16713">MKPYILVLLLGAMIAVSCQSGDQSPCTQTTVTTKAPQEEVAALKKLIDSHKISALLDERGFYYHIQSPGSGAKPTVCSTVTVNYTGTLTSGTTFDSGSGVRFGLDQLIVGWQEGIPLITPGGSIILYLPPSLAYGPQAQEGIPANSILIFKIDLLKAE</sequence>
<feature type="domain" description="PPIase FKBP-type" evidence="8">
    <location>
        <begin position="77"/>
        <end position="158"/>
    </location>
</feature>
<evidence type="ECO:0000256" key="1">
    <source>
        <dbReference type="ARBA" id="ARBA00000971"/>
    </source>
</evidence>
<dbReference type="KEGG" id="spib:G8759_05180"/>
<evidence type="ECO:0000256" key="5">
    <source>
        <dbReference type="PROSITE-ProRule" id="PRU00277"/>
    </source>
</evidence>
<evidence type="ECO:0000256" key="3">
    <source>
        <dbReference type="ARBA" id="ARBA00023110"/>
    </source>
</evidence>
<evidence type="ECO:0000256" key="6">
    <source>
        <dbReference type="RuleBase" id="RU003915"/>
    </source>
</evidence>
<dbReference type="Pfam" id="PF00254">
    <property type="entry name" value="FKBP_C"/>
    <property type="match status" value="1"/>
</dbReference>
<keyword evidence="4 5" id="KW-0413">Isomerase</keyword>
<dbReference type="AlphaFoldDB" id="A0A6G9AI99"/>
<dbReference type="SUPFAM" id="SSF54534">
    <property type="entry name" value="FKBP-like"/>
    <property type="match status" value="1"/>
</dbReference>
<keyword evidence="7" id="KW-0732">Signal</keyword>
<keyword evidence="10" id="KW-1185">Reference proteome</keyword>
<dbReference type="PANTHER" id="PTHR43811:SF19">
    <property type="entry name" value="39 KDA FK506-BINDING NUCLEAR PROTEIN"/>
    <property type="match status" value="1"/>
</dbReference>
<keyword evidence="3 5" id="KW-0697">Rotamase</keyword>
<feature type="chain" id="PRO_5026197685" description="Peptidyl-prolyl cis-trans isomerase" evidence="7">
    <location>
        <begin position="21"/>
        <end position="158"/>
    </location>
</feature>
<accession>A0A6G9AI99</accession>
<dbReference type="PROSITE" id="PS51257">
    <property type="entry name" value="PROKAR_LIPOPROTEIN"/>
    <property type="match status" value="1"/>
</dbReference>
<proteinExistence type="inferred from homology"/>
<evidence type="ECO:0000256" key="2">
    <source>
        <dbReference type="ARBA" id="ARBA00006577"/>
    </source>
</evidence>
<comment type="similarity">
    <text evidence="2 6">Belongs to the FKBP-type PPIase family.</text>
</comment>
<organism evidence="9 10">
    <name type="scientific">Spirosoma aureum</name>
    <dbReference type="NCBI Taxonomy" id="2692134"/>
    <lineage>
        <taxon>Bacteria</taxon>
        <taxon>Pseudomonadati</taxon>
        <taxon>Bacteroidota</taxon>
        <taxon>Cytophagia</taxon>
        <taxon>Cytophagales</taxon>
        <taxon>Cytophagaceae</taxon>
        <taxon>Spirosoma</taxon>
    </lineage>
</organism>
<protein>
    <recommendedName>
        <fullName evidence="6">Peptidyl-prolyl cis-trans isomerase</fullName>
        <ecNumber evidence="6">5.2.1.8</ecNumber>
    </recommendedName>
</protein>
<evidence type="ECO:0000313" key="10">
    <source>
        <dbReference type="Proteomes" id="UP000501802"/>
    </source>
</evidence>
<reference evidence="9 10" key="1">
    <citation type="submission" date="2020-03" db="EMBL/GenBank/DDBJ databases">
        <authorList>
            <person name="Kim M.K."/>
        </authorList>
    </citation>
    <scope>NUCLEOTIDE SEQUENCE [LARGE SCALE GENOMIC DNA]</scope>
    <source>
        <strain evidence="9 10">BT328</strain>
    </source>
</reference>
<dbReference type="Proteomes" id="UP000501802">
    <property type="component" value="Chromosome"/>
</dbReference>
<dbReference type="InterPro" id="IPR001179">
    <property type="entry name" value="PPIase_FKBP_dom"/>
</dbReference>
<evidence type="ECO:0000259" key="8">
    <source>
        <dbReference type="PROSITE" id="PS50059"/>
    </source>
</evidence>
<evidence type="ECO:0000256" key="4">
    <source>
        <dbReference type="ARBA" id="ARBA00023235"/>
    </source>
</evidence>
<dbReference type="GO" id="GO:0003755">
    <property type="term" value="F:peptidyl-prolyl cis-trans isomerase activity"/>
    <property type="evidence" value="ECO:0007669"/>
    <property type="project" value="UniProtKB-UniRule"/>
</dbReference>
<dbReference type="RefSeq" id="WP_167205853.1">
    <property type="nucleotide sequence ID" value="NZ_CP050063.1"/>
</dbReference>
<dbReference type="InterPro" id="IPR046357">
    <property type="entry name" value="PPIase_dom_sf"/>
</dbReference>
<dbReference type="EC" id="5.2.1.8" evidence="6"/>
<dbReference type="PANTHER" id="PTHR43811">
    <property type="entry name" value="FKBP-TYPE PEPTIDYL-PROLYL CIS-TRANS ISOMERASE FKPA"/>
    <property type="match status" value="1"/>
</dbReference>
<comment type="catalytic activity">
    <reaction evidence="1 5 6">
        <text>[protein]-peptidylproline (omega=180) = [protein]-peptidylproline (omega=0)</text>
        <dbReference type="Rhea" id="RHEA:16237"/>
        <dbReference type="Rhea" id="RHEA-COMP:10747"/>
        <dbReference type="Rhea" id="RHEA-COMP:10748"/>
        <dbReference type="ChEBI" id="CHEBI:83833"/>
        <dbReference type="ChEBI" id="CHEBI:83834"/>
        <dbReference type="EC" id="5.2.1.8"/>
    </reaction>
</comment>
<dbReference type="EMBL" id="CP050063">
    <property type="protein sequence ID" value="QIP12064.1"/>
    <property type="molecule type" value="Genomic_DNA"/>
</dbReference>
<gene>
    <name evidence="9" type="ORF">G8759_05180</name>
</gene>
<name>A0A6G9AI99_9BACT</name>
<dbReference type="Gene3D" id="3.10.50.40">
    <property type="match status" value="1"/>
</dbReference>
<evidence type="ECO:0000313" key="9">
    <source>
        <dbReference type="EMBL" id="QIP12064.1"/>
    </source>
</evidence>